<sequence length="408" mass="45767">MKEIRCSFCDRPQSVLKQVVAGRKGYICEDCIRICYNILKSQEKITNSILTLKQLPTPAEIKSFLDEYIVGQEQAKKIISVAVYNHYKRIIANKTDVEIEKSNILLIGPTGVGKTLIAETLAKFLKVPFSISDATPLTEAGYVGEDVENILLRLIQAADYNIPLAEIGIVYIDEIDKISRKSDSPSITRDVSGEGVQQALLKILEGTIANVPPQGGRKHPEQSYIQINTRNILFIAGGAFSGLEKIVEARIKQQSIGFKAEIYSKKEKTVDELLAMVEPEDLIKYGLIPEFISRFPVIASLHSLDKNALIDILTKPKNALIKQYEKIFEMEGVKLTFTQEALETVAELALKKKTGARALRSILEKTMLDIMFDLPNMKNISECVITPEVILEKEKPILIEKQYRRKKA</sequence>
<feature type="binding site" evidence="6 7">
    <location>
        <position position="31"/>
    </location>
    <ligand>
        <name>Zn(2+)</name>
        <dbReference type="ChEBI" id="CHEBI:29105"/>
    </ligand>
</feature>
<dbReference type="CDD" id="cd19497">
    <property type="entry name" value="RecA-like_ClpX"/>
    <property type="match status" value="1"/>
</dbReference>
<dbReference type="GO" id="GO:0046983">
    <property type="term" value="F:protein dimerization activity"/>
    <property type="evidence" value="ECO:0007669"/>
    <property type="project" value="UniProtKB-UniRule"/>
</dbReference>
<accession>A0A7V3ZVW1</accession>
<dbReference type="InterPro" id="IPR046425">
    <property type="entry name" value="ClpX_bact"/>
</dbReference>
<dbReference type="GO" id="GO:0009376">
    <property type="term" value="C:HslUV protease complex"/>
    <property type="evidence" value="ECO:0007669"/>
    <property type="project" value="TreeGrafter"/>
</dbReference>
<dbReference type="Gene3D" id="3.40.50.300">
    <property type="entry name" value="P-loop containing nucleotide triphosphate hydrolases"/>
    <property type="match status" value="1"/>
</dbReference>
<dbReference type="InterPro" id="IPR019489">
    <property type="entry name" value="Clp_ATPase_C"/>
</dbReference>
<evidence type="ECO:0000256" key="3">
    <source>
        <dbReference type="ARBA" id="ARBA00022833"/>
    </source>
</evidence>
<dbReference type="NCBIfam" id="TIGR00382">
    <property type="entry name" value="clpX"/>
    <property type="match status" value="1"/>
</dbReference>
<dbReference type="Pfam" id="PF10431">
    <property type="entry name" value="ClpB_D2-small"/>
    <property type="match status" value="1"/>
</dbReference>
<evidence type="ECO:0000256" key="4">
    <source>
        <dbReference type="ARBA" id="ARBA00022840"/>
    </source>
</evidence>
<dbReference type="SMART" id="SM01086">
    <property type="entry name" value="ClpB_D2-small"/>
    <property type="match status" value="1"/>
</dbReference>
<keyword evidence="9" id="KW-0378">Hydrolase</keyword>
<dbReference type="HAMAP" id="MF_00175">
    <property type="entry name" value="ClpX"/>
    <property type="match status" value="1"/>
</dbReference>
<protein>
    <recommendedName>
        <fullName evidence="6">ATP-dependent Clp protease ATP-binding subunit ClpX</fullName>
    </recommendedName>
</protein>
<dbReference type="InterPro" id="IPR003593">
    <property type="entry name" value="AAA+_ATPase"/>
</dbReference>
<dbReference type="AlphaFoldDB" id="A0A7V3ZVW1"/>
<dbReference type="SUPFAM" id="SSF57716">
    <property type="entry name" value="Glucocorticoid receptor-like (DNA-binding domain)"/>
    <property type="match status" value="1"/>
</dbReference>
<dbReference type="SUPFAM" id="SSF52540">
    <property type="entry name" value="P-loop containing nucleoside triphosphate hydrolases"/>
    <property type="match status" value="1"/>
</dbReference>
<keyword evidence="9" id="KW-0645">Protease</keyword>
<keyword evidence="2 6" id="KW-0547">Nucleotide-binding</keyword>
<dbReference type="PANTHER" id="PTHR48102">
    <property type="entry name" value="ATP-DEPENDENT CLP PROTEASE ATP-BINDING SUBUNIT CLPX-LIKE, MITOCHONDRIAL-RELATED"/>
    <property type="match status" value="1"/>
</dbReference>
<dbReference type="GO" id="GO:0051603">
    <property type="term" value="P:proteolysis involved in protein catabolic process"/>
    <property type="evidence" value="ECO:0007669"/>
    <property type="project" value="TreeGrafter"/>
</dbReference>
<keyword evidence="1 6" id="KW-0479">Metal-binding</keyword>
<evidence type="ECO:0000256" key="6">
    <source>
        <dbReference type="HAMAP-Rule" id="MF_00175"/>
    </source>
</evidence>
<evidence type="ECO:0000259" key="8">
    <source>
        <dbReference type="PROSITE" id="PS51902"/>
    </source>
</evidence>
<keyword evidence="4 6" id="KW-0067">ATP-binding</keyword>
<dbReference type="PANTHER" id="PTHR48102:SF7">
    <property type="entry name" value="ATP-DEPENDENT CLP PROTEASE ATP-BINDING SUBUNIT CLPX-LIKE, MITOCHONDRIAL"/>
    <property type="match status" value="1"/>
</dbReference>
<dbReference type="GO" id="GO:0008270">
    <property type="term" value="F:zinc ion binding"/>
    <property type="evidence" value="ECO:0007669"/>
    <property type="project" value="UniProtKB-UniRule"/>
</dbReference>
<feature type="binding site" evidence="6 7">
    <location>
        <position position="9"/>
    </location>
    <ligand>
        <name>Zn(2+)</name>
        <dbReference type="ChEBI" id="CHEBI:29105"/>
    </ligand>
</feature>
<dbReference type="Gene3D" id="1.10.8.60">
    <property type="match status" value="1"/>
</dbReference>
<dbReference type="SMART" id="SM00382">
    <property type="entry name" value="AAA"/>
    <property type="match status" value="1"/>
</dbReference>
<comment type="subunit">
    <text evidence="6">Component of the ClpX-ClpP complex. Forms a hexameric ring that, in the presence of ATP, binds to fourteen ClpP subunits assembled into a disk-like structure with a central cavity, resembling the structure of eukaryotic proteasomes.</text>
</comment>
<dbReference type="InterPro" id="IPR010603">
    <property type="entry name" value="Znf_CppX_C4"/>
</dbReference>
<keyword evidence="3 6" id="KW-0862">Zinc</keyword>
<comment type="function">
    <text evidence="6">ATP-dependent specificity component of the Clp protease. It directs the protease to specific substrates. Can perform chaperone functions in the absence of ClpP.</text>
</comment>
<feature type="binding site" evidence="6 7">
    <location>
        <position position="28"/>
    </location>
    <ligand>
        <name>Zn(2+)</name>
        <dbReference type="ChEBI" id="CHEBI:29105"/>
    </ligand>
</feature>
<gene>
    <name evidence="6 9" type="primary">clpX</name>
    <name evidence="9" type="ORF">ENU74_04510</name>
</gene>
<dbReference type="InterPro" id="IPR050052">
    <property type="entry name" value="ATP-dep_Clp_protease_ClpX"/>
</dbReference>
<dbReference type="PROSITE" id="PS51902">
    <property type="entry name" value="CLPX_ZB"/>
    <property type="match status" value="1"/>
</dbReference>
<keyword evidence="5 6" id="KW-0143">Chaperone</keyword>
<dbReference type="InterPro" id="IPR003959">
    <property type="entry name" value="ATPase_AAA_core"/>
</dbReference>
<dbReference type="InterPro" id="IPR059188">
    <property type="entry name" value="Znf_CLPX-like"/>
</dbReference>
<evidence type="ECO:0000256" key="2">
    <source>
        <dbReference type="ARBA" id="ARBA00022741"/>
    </source>
</evidence>
<feature type="domain" description="ClpX-type ZB" evidence="8">
    <location>
        <begin position="1"/>
        <end position="47"/>
    </location>
</feature>
<dbReference type="Pfam" id="PF06689">
    <property type="entry name" value="zf-C4_ClpX"/>
    <property type="match status" value="1"/>
</dbReference>
<dbReference type="InterPro" id="IPR038366">
    <property type="entry name" value="Znf_CppX_C4_sf"/>
</dbReference>
<evidence type="ECO:0000256" key="7">
    <source>
        <dbReference type="PROSITE-ProRule" id="PRU01250"/>
    </source>
</evidence>
<dbReference type="InterPro" id="IPR004487">
    <property type="entry name" value="Clp_protease_ATP-bd_su_ClpX"/>
</dbReference>
<dbReference type="InterPro" id="IPR027417">
    <property type="entry name" value="P-loop_NTPase"/>
</dbReference>
<evidence type="ECO:0000313" key="9">
    <source>
        <dbReference type="EMBL" id="HGK63834.1"/>
    </source>
</evidence>
<name>A0A7V3ZVW1_UNCW3</name>
<feature type="binding site" evidence="6 7">
    <location>
        <position position="6"/>
    </location>
    <ligand>
        <name>Zn(2+)</name>
        <dbReference type="ChEBI" id="CHEBI:29105"/>
    </ligand>
</feature>
<organism evidence="9">
    <name type="scientific">candidate division WOR-3 bacterium</name>
    <dbReference type="NCBI Taxonomy" id="2052148"/>
    <lineage>
        <taxon>Bacteria</taxon>
        <taxon>Bacteria division WOR-3</taxon>
    </lineage>
</organism>
<comment type="caution">
    <text evidence="9">The sequence shown here is derived from an EMBL/GenBank/DDBJ whole genome shotgun (WGS) entry which is preliminary data.</text>
</comment>
<dbReference type="GO" id="GO:0051301">
    <property type="term" value="P:cell division"/>
    <property type="evidence" value="ECO:0007669"/>
    <property type="project" value="TreeGrafter"/>
</dbReference>
<comment type="similarity">
    <text evidence="6 7">Belongs to the ClpX chaperone family.</text>
</comment>
<evidence type="ECO:0000256" key="1">
    <source>
        <dbReference type="ARBA" id="ARBA00022723"/>
    </source>
</evidence>
<dbReference type="SMART" id="SM00994">
    <property type="entry name" value="zf-C4_ClpX"/>
    <property type="match status" value="1"/>
</dbReference>
<proteinExistence type="inferred from homology"/>
<dbReference type="Pfam" id="PF07724">
    <property type="entry name" value="AAA_2"/>
    <property type="match status" value="1"/>
</dbReference>
<evidence type="ECO:0000256" key="5">
    <source>
        <dbReference type="ARBA" id="ARBA00023186"/>
    </source>
</evidence>
<dbReference type="NCBIfam" id="NF003745">
    <property type="entry name" value="PRK05342.1"/>
    <property type="match status" value="1"/>
</dbReference>
<dbReference type="GO" id="GO:0051082">
    <property type="term" value="F:unfolded protein binding"/>
    <property type="evidence" value="ECO:0007669"/>
    <property type="project" value="UniProtKB-UniRule"/>
</dbReference>
<dbReference type="Gene3D" id="6.20.220.10">
    <property type="entry name" value="ClpX chaperone, C4-type zinc finger domain"/>
    <property type="match status" value="1"/>
</dbReference>
<dbReference type="FunFam" id="3.40.50.300:FF:000005">
    <property type="entry name" value="ATP-dependent Clp protease ATP-binding subunit ClpX"/>
    <property type="match status" value="1"/>
</dbReference>
<reference evidence="9" key="1">
    <citation type="journal article" date="2020" name="mSystems">
        <title>Genome- and Community-Level Interaction Insights into Carbon Utilization and Element Cycling Functions of Hydrothermarchaeota in Hydrothermal Sediment.</title>
        <authorList>
            <person name="Zhou Z."/>
            <person name="Liu Y."/>
            <person name="Xu W."/>
            <person name="Pan J."/>
            <person name="Luo Z.H."/>
            <person name="Li M."/>
        </authorList>
    </citation>
    <scope>NUCLEOTIDE SEQUENCE [LARGE SCALE GENOMIC DNA]</scope>
    <source>
        <strain evidence="9">SpSt-697</strain>
    </source>
</reference>
<dbReference type="GO" id="GO:0005524">
    <property type="term" value="F:ATP binding"/>
    <property type="evidence" value="ECO:0007669"/>
    <property type="project" value="UniProtKB-UniRule"/>
</dbReference>
<feature type="binding site" evidence="6">
    <location>
        <begin position="109"/>
        <end position="116"/>
    </location>
    <ligand>
        <name>ATP</name>
        <dbReference type="ChEBI" id="CHEBI:30616"/>
    </ligand>
</feature>
<dbReference type="GO" id="GO:0140662">
    <property type="term" value="F:ATP-dependent protein folding chaperone"/>
    <property type="evidence" value="ECO:0007669"/>
    <property type="project" value="InterPro"/>
</dbReference>
<dbReference type="GO" id="GO:0008233">
    <property type="term" value="F:peptidase activity"/>
    <property type="evidence" value="ECO:0007669"/>
    <property type="project" value="UniProtKB-KW"/>
</dbReference>
<dbReference type="FunFam" id="1.10.8.60:FF:000002">
    <property type="entry name" value="ATP-dependent Clp protease ATP-binding subunit ClpX"/>
    <property type="match status" value="1"/>
</dbReference>
<dbReference type="GO" id="GO:0016887">
    <property type="term" value="F:ATP hydrolysis activity"/>
    <property type="evidence" value="ECO:0007669"/>
    <property type="project" value="InterPro"/>
</dbReference>
<dbReference type="EMBL" id="DTDR01000117">
    <property type="protein sequence ID" value="HGK63834.1"/>
    <property type="molecule type" value="Genomic_DNA"/>
</dbReference>